<reference evidence="2" key="1">
    <citation type="journal article" date="2023" name="Mol. Phylogenet. Evol.">
        <title>Genome-scale phylogeny and comparative genomics of the fungal order Sordariales.</title>
        <authorList>
            <person name="Hensen N."/>
            <person name="Bonometti L."/>
            <person name="Westerberg I."/>
            <person name="Brannstrom I.O."/>
            <person name="Guillou S."/>
            <person name="Cros-Aarteil S."/>
            <person name="Calhoun S."/>
            <person name="Haridas S."/>
            <person name="Kuo A."/>
            <person name="Mondo S."/>
            <person name="Pangilinan J."/>
            <person name="Riley R."/>
            <person name="LaButti K."/>
            <person name="Andreopoulos B."/>
            <person name="Lipzen A."/>
            <person name="Chen C."/>
            <person name="Yan M."/>
            <person name="Daum C."/>
            <person name="Ng V."/>
            <person name="Clum A."/>
            <person name="Steindorff A."/>
            <person name="Ohm R.A."/>
            <person name="Martin F."/>
            <person name="Silar P."/>
            <person name="Natvig D.O."/>
            <person name="Lalanne C."/>
            <person name="Gautier V."/>
            <person name="Ament-Velasquez S.L."/>
            <person name="Kruys A."/>
            <person name="Hutchinson M.I."/>
            <person name="Powell A.J."/>
            <person name="Barry K."/>
            <person name="Miller A.N."/>
            <person name="Grigoriev I.V."/>
            <person name="Debuchy R."/>
            <person name="Gladieux P."/>
            <person name="Hiltunen Thoren M."/>
            <person name="Johannesson H."/>
        </authorList>
    </citation>
    <scope>NUCLEOTIDE SEQUENCE</scope>
    <source>
        <strain evidence="2">CBS 560.94</strain>
    </source>
</reference>
<accession>A0AAE0JNC1</accession>
<feature type="region of interest" description="Disordered" evidence="1">
    <location>
        <begin position="1"/>
        <end position="33"/>
    </location>
</feature>
<organism evidence="2 3">
    <name type="scientific">Neurospora tetraspora</name>
    <dbReference type="NCBI Taxonomy" id="94610"/>
    <lineage>
        <taxon>Eukaryota</taxon>
        <taxon>Fungi</taxon>
        <taxon>Dikarya</taxon>
        <taxon>Ascomycota</taxon>
        <taxon>Pezizomycotina</taxon>
        <taxon>Sordariomycetes</taxon>
        <taxon>Sordariomycetidae</taxon>
        <taxon>Sordariales</taxon>
        <taxon>Sordariaceae</taxon>
        <taxon>Neurospora</taxon>
    </lineage>
</organism>
<dbReference type="RefSeq" id="XP_062686175.1">
    <property type="nucleotide sequence ID" value="XM_062827946.1"/>
</dbReference>
<dbReference type="Proteomes" id="UP001278500">
    <property type="component" value="Unassembled WGS sequence"/>
</dbReference>
<keyword evidence="3" id="KW-1185">Reference proteome</keyword>
<feature type="compositionally biased region" description="Acidic residues" evidence="1">
    <location>
        <begin position="332"/>
        <end position="350"/>
    </location>
</feature>
<feature type="compositionally biased region" description="Low complexity" evidence="1">
    <location>
        <begin position="15"/>
        <end position="29"/>
    </location>
</feature>
<comment type="caution">
    <text evidence="2">The sequence shown here is derived from an EMBL/GenBank/DDBJ whole genome shotgun (WGS) entry which is preliminary data.</text>
</comment>
<evidence type="ECO:0000256" key="1">
    <source>
        <dbReference type="SAM" id="MobiDB-lite"/>
    </source>
</evidence>
<evidence type="ECO:0000313" key="2">
    <source>
        <dbReference type="EMBL" id="KAK3354797.1"/>
    </source>
</evidence>
<feature type="region of interest" description="Disordered" evidence="1">
    <location>
        <begin position="78"/>
        <end position="98"/>
    </location>
</feature>
<evidence type="ECO:0000313" key="3">
    <source>
        <dbReference type="Proteomes" id="UP001278500"/>
    </source>
</evidence>
<gene>
    <name evidence="2" type="ORF">B0H65DRAFT_504811</name>
</gene>
<name>A0AAE0JNC1_9PEZI</name>
<feature type="compositionally biased region" description="Basic and acidic residues" evidence="1">
    <location>
        <begin position="351"/>
        <end position="360"/>
    </location>
</feature>
<proteinExistence type="predicted"/>
<protein>
    <submittedName>
        <fullName evidence="2">Uncharacterized protein</fullName>
    </submittedName>
</protein>
<dbReference type="AlphaFoldDB" id="A0AAE0JNC1"/>
<feature type="compositionally biased region" description="Low complexity" evidence="1">
    <location>
        <begin position="383"/>
        <end position="392"/>
    </location>
</feature>
<feature type="region of interest" description="Disordered" evidence="1">
    <location>
        <begin position="332"/>
        <end position="392"/>
    </location>
</feature>
<dbReference type="GeneID" id="87865100"/>
<dbReference type="EMBL" id="JAUEPP010000001">
    <property type="protein sequence ID" value="KAK3354797.1"/>
    <property type="molecule type" value="Genomic_DNA"/>
</dbReference>
<reference evidence="2" key="2">
    <citation type="submission" date="2023-06" db="EMBL/GenBank/DDBJ databases">
        <authorList>
            <consortium name="Lawrence Berkeley National Laboratory"/>
            <person name="Haridas S."/>
            <person name="Hensen N."/>
            <person name="Bonometti L."/>
            <person name="Westerberg I."/>
            <person name="Brannstrom I.O."/>
            <person name="Guillou S."/>
            <person name="Cros-Aarteil S."/>
            <person name="Calhoun S."/>
            <person name="Kuo A."/>
            <person name="Mondo S."/>
            <person name="Pangilinan J."/>
            <person name="Riley R."/>
            <person name="Labutti K."/>
            <person name="Andreopoulos B."/>
            <person name="Lipzen A."/>
            <person name="Chen C."/>
            <person name="Yanf M."/>
            <person name="Daum C."/>
            <person name="Ng V."/>
            <person name="Clum A."/>
            <person name="Steindorff A."/>
            <person name="Ohm R."/>
            <person name="Martin F."/>
            <person name="Silar P."/>
            <person name="Natvig D."/>
            <person name="Lalanne C."/>
            <person name="Gautier V."/>
            <person name="Ament-Velasquez S.L."/>
            <person name="Kruys A."/>
            <person name="Hutchinson M.I."/>
            <person name="Powell A.J."/>
            <person name="Barry K."/>
            <person name="Miller A.N."/>
            <person name="Grigoriev I.V."/>
            <person name="Debuchy R."/>
            <person name="Gladieux P."/>
            <person name="Thoren M.H."/>
            <person name="Johannesson H."/>
        </authorList>
    </citation>
    <scope>NUCLEOTIDE SEQUENCE</scope>
    <source>
        <strain evidence="2">CBS 560.94</strain>
    </source>
</reference>
<sequence>MSTTIPTYRYQYRQPSSSSHPSSFSLSPPRNTLPHHYLESPTNIFLSPSNPLSELPEIIIIRQVGGPGDNHVQWVSKSDIIPFPDPDDESSNGGGRRKQHMKTYVSQVHGIVHTANWANDVGDRLWLRSDQPIIKGRRSVPVVNLDKGVSGEVCINSVNWLVDKREISTGATITIIGAEYRHVQGQRRGGGGGPFRMCVTQEGNGEGIIEIISLEELETCFEDVKPPPSVHDHSHYHVPPPTELQILGDSNHISRQLRGAATIFGETNSRIMDDDGDDDNLSQVSFASSTKGKVAIDLVARSLSIFNFNAAMLDLAALSNQSMGGFIRDIDEQPEASDDSDEEDGDEEEERVWSDCESHCSRRQSAMDDEGEDERSRAEDSASRSGADVRSL</sequence>